<dbReference type="InterPro" id="IPR001623">
    <property type="entry name" value="DnaJ_domain"/>
</dbReference>
<dbReference type="Gene3D" id="1.10.287.110">
    <property type="entry name" value="DnaJ domain"/>
    <property type="match status" value="1"/>
</dbReference>
<evidence type="ECO:0000313" key="3">
    <source>
        <dbReference type="EMBL" id="CAG1833048.1"/>
    </source>
</evidence>
<protein>
    <submittedName>
        <fullName evidence="3">(wild Malaysian banana) hypothetical protein</fullName>
    </submittedName>
</protein>
<dbReference type="GO" id="GO:0009507">
    <property type="term" value="C:chloroplast"/>
    <property type="evidence" value="ECO:0000318"/>
    <property type="project" value="GO_Central"/>
</dbReference>
<dbReference type="InterPro" id="IPR036869">
    <property type="entry name" value="J_dom_sf"/>
</dbReference>
<dbReference type="InterPro" id="IPR053232">
    <property type="entry name" value="DnaJ_C/III_chloroplastic"/>
</dbReference>
<name>A0A804KBX8_MUSAM</name>
<evidence type="ECO:0000259" key="2">
    <source>
        <dbReference type="PROSITE" id="PS50076"/>
    </source>
</evidence>
<dbReference type="PANTHER" id="PTHR45090:SF4">
    <property type="entry name" value="J DOMAIN-CONTAINING PROTEIN"/>
    <property type="match status" value="1"/>
</dbReference>
<dbReference type="EMBL" id="HG996472">
    <property type="protein sequence ID" value="CAG1833048.1"/>
    <property type="molecule type" value="Genomic_DNA"/>
</dbReference>
<dbReference type="Pfam" id="PF00226">
    <property type="entry name" value="DnaJ"/>
    <property type="match status" value="1"/>
</dbReference>
<sequence>MVRKYHPDVSPPDCAEYTRRFIEVQEAYETLSDPRRGCVSLSPPGGGLMRLSSADEYGKLDDQSYIELEERPGWKIHQQDQLAELKRRSVNKDSGGNLSWGARARRQRAES</sequence>
<reference evidence="4" key="2">
    <citation type="submission" date="2021-05" db="UniProtKB">
        <authorList>
            <consortium name="EnsemblPlants"/>
        </authorList>
    </citation>
    <scope>IDENTIFICATION</scope>
    <source>
        <strain evidence="4">subsp. malaccensis</strain>
    </source>
</reference>
<dbReference type="EnsemblPlants" id="Ma08_t28900.1">
    <property type="protein sequence ID" value="Ma08_p28900.1"/>
    <property type="gene ID" value="Ma08_g28900"/>
</dbReference>
<dbReference type="PANTHER" id="PTHR45090">
    <property type="entry name" value="CHAPERONE PROTEIN DNAJ 20 CHLOROPLASTIC"/>
    <property type="match status" value="1"/>
</dbReference>
<gene>
    <name evidence="3" type="ORF">GSMUA_89680.1</name>
</gene>
<dbReference type="SUPFAM" id="SSF46565">
    <property type="entry name" value="Chaperone J-domain"/>
    <property type="match status" value="1"/>
</dbReference>
<dbReference type="AlphaFoldDB" id="A0A804KBX8"/>
<organism evidence="4 5">
    <name type="scientific">Musa acuminata subsp. malaccensis</name>
    <name type="common">Wild banana</name>
    <name type="synonym">Musa malaccensis</name>
    <dbReference type="NCBI Taxonomy" id="214687"/>
    <lineage>
        <taxon>Eukaryota</taxon>
        <taxon>Viridiplantae</taxon>
        <taxon>Streptophyta</taxon>
        <taxon>Embryophyta</taxon>
        <taxon>Tracheophyta</taxon>
        <taxon>Spermatophyta</taxon>
        <taxon>Magnoliopsida</taxon>
        <taxon>Liliopsida</taxon>
        <taxon>Zingiberales</taxon>
        <taxon>Musaceae</taxon>
        <taxon>Musa</taxon>
    </lineage>
</organism>
<dbReference type="CDD" id="cd06257">
    <property type="entry name" value="DnaJ"/>
    <property type="match status" value="1"/>
</dbReference>
<feature type="domain" description="J" evidence="2">
    <location>
        <begin position="1"/>
        <end position="58"/>
    </location>
</feature>
<feature type="region of interest" description="Disordered" evidence="1">
    <location>
        <begin position="87"/>
        <end position="111"/>
    </location>
</feature>
<dbReference type="Proteomes" id="UP000012960">
    <property type="component" value="Unplaced"/>
</dbReference>
<accession>A0A804KBX8</accession>
<evidence type="ECO:0000313" key="5">
    <source>
        <dbReference type="Proteomes" id="UP000012960"/>
    </source>
</evidence>
<keyword evidence="5" id="KW-1185">Reference proteome</keyword>
<dbReference type="GO" id="GO:0005783">
    <property type="term" value="C:endoplasmic reticulum"/>
    <property type="evidence" value="ECO:0007669"/>
    <property type="project" value="UniProtKB-ARBA"/>
</dbReference>
<evidence type="ECO:0000256" key="1">
    <source>
        <dbReference type="SAM" id="MobiDB-lite"/>
    </source>
</evidence>
<dbReference type="Gramene" id="Ma08_t28900.1">
    <property type="protein sequence ID" value="Ma08_p28900.1"/>
    <property type="gene ID" value="Ma08_g28900"/>
</dbReference>
<reference evidence="3" key="1">
    <citation type="submission" date="2021-03" db="EMBL/GenBank/DDBJ databases">
        <authorList>
            <consortium name="Genoscope - CEA"/>
            <person name="William W."/>
        </authorList>
    </citation>
    <scope>NUCLEOTIDE SEQUENCE</scope>
    <source>
        <strain evidence="3">Doubled-haploid Pahang</strain>
    </source>
</reference>
<dbReference type="InParanoid" id="A0A804KBX8"/>
<dbReference type="PROSITE" id="PS50076">
    <property type="entry name" value="DNAJ_2"/>
    <property type="match status" value="1"/>
</dbReference>
<proteinExistence type="predicted"/>
<evidence type="ECO:0000313" key="4">
    <source>
        <dbReference type="EnsemblPlants" id="Ma08_p28900.1"/>
    </source>
</evidence>